<keyword evidence="2" id="KW-1185">Reference proteome</keyword>
<sequence>MSVSTTTTAGRPLVFSDALAAASANSIHRRDLPTAGRPLIFTDALATASATGKRSIDIIIPGRPVPFSTAINSASAGTVHRRTEQTSSPFRTFPFSHAPGSTLTRRQLTPADQDLLSTLGGLDGGALPTCVYKKGFSDASDPELLCPYSAKLNTECMGDVTLEDVQGMSMEEMAKVGYKCMASMR</sequence>
<evidence type="ECO:0000313" key="2">
    <source>
        <dbReference type="Proteomes" id="UP000275078"/>
    </source>
</evidence>
<gene>
    <name evidence="1" type="ORF">BJ508DRAFT_10570</name>
</gene>
<evidence type="ECO:0000313" key="1">
    <source>
        <dbReference type="EMBL" id="RPA76177.1"/>
    </source>
</evidence>
<dbReference type="EMBL" id="ML119749">
    <property type="protein sequence ID" value="RPA76177.1"/>
    <property type="molecule type" value="Genomic_DNA"/>
</dbReference>
<dbReference type="AlphaFoldDB" id="A0A3N4HS97"/>
<reference evidence="1 2" key="1">
    <citation type="journal article" date="2018" name="Nat. Ecol. Evol.">
        <title>Pezizomycetes genomes reveal the molecular basis of ectomycorrhizal truffle lifestyle.</title>
        <authorList>
            <person name="Murat C."/>
            <person name="Payen T."/>
            <person name="Noel B."/>
            <person name="Kuo A."/>
            <person name="Morin E."/>
            <person name="Chen J."/>
            <person name="Kohler A."/>
            <person name="Krizsan K."/>
            <person name="Balestrini R."/>
            <person name="Da Silva C."/>
            <person name="Montanini B."/>
            <person name="Hainaut M."/>
            <person name="Levati E."/>
            <person name="Barry K.W."/>
            <person name="Belfiori B."/>
            <person name="Cichocki N."/>
            <person name="Clum A."/>
            <person name="Dockter R.B."/>
            <person name="Fauchery L."/>
            <person name="Guy J."/>
            <person name="Iotti M."/>
            <person name="Le Tacon F."/>
            <person name="Lindquist E.A."/>
            <person name="Lipzen A."/>
            <person name="Malagnac F."/>
            <person name="Mello A."/>
            <person name="Molinier V."/>
            <person name="Miyauchi S."/>
            <person name="Poulain J."/>
            <person name="Riccioni C."/>
            <person name="Rubini A."/>
            <person name="Sitrit Y."/>
            <person name="Splivallo R."/>
            <person name="Traeger S."/>
            <person name="Wang M."/>
            <person name="Zifcakova L."/>
            <person name="Wipf D."/>
            <person name="Zambonelli A."/>
            <person name="Paolocci F."/>
            <person name="Nowrousian M."/>
            <person name="Ottonello S."/>
            <person name="Baldrian P."/>
            <person name="Spatafora J.W."/>
            <person name="Henrissat B."/>
            <person name="Nagy L.G."/>
            <person name="Aury J.M."/>
            <person name="Wincker P."/>
            <person name="Grigoriev I.V."/>
            <person name="Bonfante P."/>
            <person name="Martin F.M."/>
        </authorList>
    </citation>
    <scope>NUCLEOTIDE SEQUENCE [LARGE SCALE GENOMIC DNA]</scope>
    <source>
        <strain evidence="1 2">RN42</strain>
    </source>
</reference>
<proteinExistence type="predicted"/>
<protein>
    <submittedName>
        <fullName evidence="1">Uncharacterized protein</fullName>
    </submittedName>
</protein>
<organism evidence="1 2">
    <name type="scientific">Ascobolus immersus RN42</name>
    <dbReference type="NCBI Taxonomy" id="1160509"/>
    <lineage>
        <taxon>Eukaryota</taxon>
        <taxon>Fungi</taxon>
        <taxon>Dikarya</taxon>
        <taxon>Ascomycota</taxon>
        <taxon>Pezizomycotina</taxon>
        <taxon>Pezizomycetes</taxon>
        <taxon>Pezizales</taxon>
        <taxon>Ascobolaceae</taxon>
        <taxon>Ascobolus</taxon>
    </lineage>
</organism>
<accession>A0A3N4HS97</accession>
<name>A0A3N4HS97_ASCIM</name>
<dbReference type="Proteomes" id="UP000275078">
    <property type="component" value="Unassembled WGS sequence"/>
</dbReference>